<dbReference type="PANTHER" id="PTHR43798">
    <property type="entry name" value="MONOACYLGLYCEROL LIPASE"/>
    <property type="match status" value="1"/>
</dbReference>
<dbReference type="STRING" id="1231391.GCA_000308195_02093"/>
<gene>
    <name evidence="3" type="ORF">C7440_2049</name>
</gene>
<dbReference type="EMBL" id="QEKO01000002">
    <property type="protein sequence ID" value="PVY62555.1"/>
    <property type="molecule type" value="Genomic_DNA"/>
</dbReference>
<name>A0A2U1CNG4_9BURK</name>
<feature type="domain" description="AB hydrolase-1" evidence="2">
    <location>
        <begin position="29"/>
        <end position="255"/>
    </location>
</feature>
<dbReference type="InterPro" id="IPR050266">
    <property type="entry name" value="AB_hydrolase_sf"/>
</dbReference>
<dbReference type="InterPro" id="IPR000073">
    <property type="entry name" value="AB_hydrolase_1"/>
</dbReference>
<dbReference type="InterPro" id="IPR029058">
    <property type="entry name" value="AB_hydrolase_fold"/>
</dbReference>
<dbReference type="PANTHER" id="PTHR43798:SF31">
    <property type="entry name" value="AB HYDROLASE SUPERFAMILY PROTEIN YCLE"/>
    <property type="match status" value="1"/>
</dbReference>
<dbReference type="OrthoDB" id="3663240at2"/>
<dbReference type="Pfam" id="PF12697">
    <property type="entry name" value="Abhydrolase_6"/>
    <property type="match status" value="1"/>
</dbReference>
<protein>
    <submittedName>
        <fullName evidence="3">Pimeloyl-ACP methyl ester carboxylesterase</fullName>
    </submittedName>
</protein>
<dbReference type="GO" id="GO:0016020">
    <property type="term" value="C:membrane"/>
    <property type="evidence" value="ECO:0007669"/>
    <property type="project" value="TreeGrafter"/>
</dbReference>
<evidence type="ECO:0000313" key="4">
    <source>
        <dbReference type="Proteomes" id="UP000246145"/>
    </source>
</evidence>
<organism evidence="3 4">
    <name type="scientific">Pusillimonas noertemannii</name>
    <dbReference type="NCBI Taxonomy" id="305977"/>
    <lineage>
        <taxon>Bacteria</taxon>
        <taxon>Pseudomonadati</taxon>
        <taxon>Pseudomonadota</taxon>
        <taxon>Betaproteobacteria</taxon>
        <taxon>Burkholderiales</taxon>
        <taxon>Alcaligenaceae</taxon>
        <taxon>Pusillimonas</taxon>
    </lineage>
</organism>
<dbReference type="SUPFAM" id="SSF53474">
    <property type="entry name" value="alpha/beta-Hydrolases"/>
    <property type="match status" value="1"/>
</dbReference>
<evidence type="ECO:0000313" key="3">
    <source>
        <dbReference type="EMBL" id="PVY62555.1"/>
    </source>
</evidence>
<proteinExistence type="predicted"/>
<dbReference type="RefSeq" id="WP_116518422.1">
    <property type="nucleotide sequence ID" value="NZ_JACCEX010000002.1"/>
</dbReference>
<accession>A0A2U1CNG4</accession>
<dbReference type="AlphaFoldDB" id="A0A2U1CNG4"/>
<sequence length="271" mass="29977">MTEAIGKHIALPGDQGELWVEVAGAGDPLVFIHGFGLDAAMWDKQFAHFSRTHRTIRYEMRGFGRSSRPVGPYDHVEDLQHLLAHMGIRSADFIGLSLGANVALNLARVHPQAVRALVAASPGLPGHAWNEERPPEAAQAYARSHGVEATRRFWFEHPLFAGSRSRPDARDDLWSAIQRYDGWHWTHENPMRPFSLTAAHLAEIKAPCLILSGGLDVAGYRDIARTIAAGVPSAMLVEFSDAGHMVNLDDPARFNHEVQRFLEKSQQDAEG</sequence>
<reference evidence="3 4" key="1">
    <citation type="submission" date="2018-04" db="EMBL/GenBank/DDBJ databases">
        <title>Genomic Encyclopedia of Type Strains, Phase IV (KMG-IV): sequencing the most valuable type-strain genomes for metagenomic binning, comparative biology and taxonomic classification.</title>
        <authorList>
            <person name="Goeker M."/>
        </authorList>
    </citation>
    <scope>NUCLEOTIDE SEQUENCE [LARGE SCALE GENOMIC DNA]</scope>
    <source>
        <strain evidence="3 4">DSM 10065</strain>
    </source>
</reference>
<keyword evidence="1" id="KW-0378">Hydrolase</keyword>
<dbReference type="Gene3D" id="3.40.50.1820">
    <property type="entry name" value="alpha/beta hydrolase"/>
    <property type="match status" value="1"/>
</dbReference>
<dbReference type="Proteomes" id="UP000246145">
    <property type="component" value="Unassembled WGS sequence"/>
</dbReference>
<comment type="caution">
    <text evidence="3">The sequence shown here is derived from an EMBL/GenBank/DDBJ whole genome shotgun (WGS) entry which is preliminary data.</text>
</comment>
<dbReference type="GO" id="GO:0016787">
    <property type="term" value="F:hydrolase activity"/>
    <property type="evidence" value="ECO:0007669"/>
    <property type="project" value="UniProtKB-KW"/>
</dbReference>
<keyword evidence="4" id="KW-1185">Reference proteome</keyword>
<evidence type="ECO:0000256" key="1">
    <source>
        <dbReference type="ARBA" id="ARBA00022801"/>
    </source>
</evidence>
<evidence type="ECO:0000259" key="2">
    <source>
        <dbReference type="Pfam" id="PF12697"/>
    </source>
</evidence>